<dbReference type="PANTHER" id="PTHR33919">
    <property type="entry name" value="OS09G0127700 PROTEIN"/>
    <property type="match status" value="1"/>
</dbReference>
<dbReference type="EMBL" id="OZ021737">
    <property type="protein sequence ID" value="CAK9317540.1"/>
    <property type="molecule type" value="Genomic_DNA"/>
</dbReference>
<gene>
    <name evidence="3" type="ORF">CITCOLO1_LOCUS9445</name>
</gene>
<feature type="transmembrane region" description="Helical" evidence="2">
    <location>
        <begin position="86"/>
        <end position="108"/>
    </location>
</feature>
<keyword evidence="4" id="KW-1185">Reference proteome</keyword>
<protein>
    <recommendedName>
        <fullName evidence="5">Transmembrane protein</fullName>
    </recommendedName>
</protein>
<keyword evidence="2" id="KW-0472">Membrane</keyword>
<name>A0ABP0YFB6_9ROSI</name>
<proteinExistence type="predicted"/>
<dbReference type="PANTHER" id="PTHR33919:SF1">
    <property type="entry name" value="OS09G0127700 PROTEIN"/>
    <property type="match status" value="1"/>
</dbReference>
<evidence type="ECO:0000256" key="2">
    <source>
        <dbReference type="SAM" id="Phobius"/>
    </source>
</evidence>
<feature type="region of interest" description="Disordered" evidence="1">
    <location>
        <begin position="36"/>
        <end position="79"/>
    </location>
</feature>
<sequence length="137" mass="15373">MTLLPILPKRATNRLPIRKQHNVLRIPKLKIVEREREMGSNEEWRKNADTHKMKPEDVKAAGVEASKRPPGHNPGTVLHQRRSLPYSFTTMTIAGLVVIGAIGYFTLYSLKKPEASAKDVAKVATNVAEPKDTKPRK</sequence>
<reference evidence="3 4" key="1">
    <citation type="submission" date="2024-03" db="EMBL/GenBank/DDBJ databases">
        <authorList>
            <person name="Gkanogiannis A."/>
            <person name="Becerra Lopez-Lavalle L."/>
        </authorList>
    </citation>
    <scope>NUCLEOTIDE SEQUENCE [LARGE SCALE GENOMIC DNA]</scope>
</reference>
<evidence type="ECO:0000256" key="1">
    <source>
        <dbReference type="SAM" id="MobiDB-lite"/>
    </source>
</evidence>
<feature type="compositionally biased region" description="Basic and acidic residues" evidence="1">
    <location>
        <begin position="36"/>
        <end position="59"/>
    </location>
</feature>
<evidence type="ECO:0000313" key="4">
    <source>
        <dbReference type="Proteomes" id="UP001642487"/>
    </source>
</evidence>
<accession>A0ABP0YFB6</accession>
<evidence type="ECO:0008006" key="5">
    <source>
        <dbReference type="Google" id="ProtNLM"/>
    </source>
</evidence>
<keyword evidence="2" id="KW-0812">Transmembrane</keyword>
<dbReference type="Proteomes" id="UP001642487">
    <property type="component" value="Chromosome 3"/>
</dbReference>
<keyword evidence="2" id="KW-1133">Transmembrane helix</keyword>
<evidence type="ECO:0000313" key="3">
    <source>
        <dbReference type="EMBL" id="CAK9317540.1"/>
    </source>
</evidence>
<organism evidence="3 4">
    <name type="scientific">Citrullus colocynthis</name>
    <name type="common">colocynth</name>
    <dbReference type="NCBI Taxonomy" id="252529"/>
    <lineage>
        <taxon>Eukaryota</taxon>
        <taxon>Viridiplantae</taxon>
        <taxon>Streptophyta</taxon>
        <taxon>Embryophyta</taxon>
        <taxon>Tracheophyta</taxon>
        <taxon>Spermatophyta</taxon>
        <taxon>Magnoliopsida</taxon>
        <taxon>eudicotyledons</taxon>
        <taxon>Gunneridae</taxon>
        <taxon>Pentapetalae</taxon>
        <taxon>rosids</taxon>
        <taxon>fabids</taxon>
        <taxon>Cucurbitales</taxon>
        <taxon>Cucurbitaceae</taxon>
        <taxon>Benincaseae</taxon>
        <taxon>Citrullus</taxon>
    </lineage>
</organism>